<dbReference type="AlphaFoldDB" id="A0A8S2FE28"/>
<dbReference type="Proteomes" id="UP000682733">
    <property type="component" value="Unassembled WGS sequence"/>
</dbReference>
<organism evidence="1 3">
    <name type="scientific">Didymodactylos carnosus</name>
    <dbReference type="NCBI Taxonomy" id="1234261"/>
    <lineage>
        <taxon>Eukaryota</taxon>
        <taxon>Metazoa</taxon>
        <taxon>Spiralia</taxon>
        <taxon>Gnathifera</taxon>
        <taxon>Rotifera</taxon>
        <taxon>Eurotatoria</taxon>
        <taxon>Bdelloidea</taxon>
        <taxon>Philodinida</taxon>
        <taxon>Philodinidae</taxon>
        <taxon>Didymodactylos</taxon>
    </lineage>
</organism>
<evidence type="ECO:0000313" key="3">
    <source>
        <dbReference type="Proteomes" id="UP000677228"/>
    </source>
</evidence>
<evidence type="ECO:0000313" key="2">
    <source>
        <dbReference type="EMBL" id="CAF4235184.1"/>
    </source>
</evidence>
<gene>
    <name evidence="1" type="ORF">OVA965_LOCUS34340</name>
    <name evidence="2" type="ORF">TMI583_LOCUS35255</name>
</gene>
<dbReference type="EMBL" id="CAJOBA010050519">
    <property type="protein sequence ID" value="CAF4235184.1"/>
    <property type="molecule type" value="Genomic_DNA"/>
</dbReference>
<evidence type="ECO:0000313" key="1">
    <source>
        <dbReference type="EMBL" id="CAF1438440.1"/>
    </source>
</evidence>
<reference evidence="1" key="1">
    <citation type="submission" date="2021-02" db="EMBL/GenBank/DDBJ databases">
        <authorList>
            <person name="Nowell W R."/>
        </authorList>
    </citation>
    <scope>NUCLEOTIDE SEQUENCE</scope>
</reference>
<comment type="caution">
    <text evidence="1">The sequence shown here is derived from an EMBL/GenBank/DDBJ whole genome shotgun (WGS) entry which is preliminary data.</text>
</comment>
<name>A0A8S2FE28_9BILA</name>
<sequence>MWYPLTQSMFDVNEYYSWVSSSKIYFIKVPVAFNIRGHCGCKSIYINFNYFYHNYILNEDDAEQYRELLSLDLITLCLHEFIHEIVRLKMNNVNFSTPHDSSSNIREAGLENEKLLFGCYLDWNQIYERELLKLNDIRNIYTALLNDKEFVLPPIPDSFCRTSLYSGIDAPQSSLFNLAYDI</sequence>
<protein>
    <submittedName>
        <fullName evidence="1">Uncharacterized protein</fullName>
    </submittedName>
</protein>
<dbReference type="Proteomes" id="UP000677228">
    <property type="component" value="Unassembled WGS sequence"/>
</dbReference>
<accession>A0A8S2FE28</accession>
<proteinExistence type="predicted"/>
<dbReference type="EMBL" id="CAJNOK010028722">
    <property type="protein sequence ID" value="CAF1438440.1"/>
    <property type="molecule type" value="Genomic_DNA"/>
</dbReference>